<feature type="transmembrane region" description="Helical" evidence="1">
    <location>
        <begin position="34"/>
        <end position="51"/>
    </location>
</feature>
<sequence length="147" mass="15016">MMFTFLRRAVTTVLVAAGLVLISTGVVTGVDDHVVPGVLVVVLAGVAGLIYPRLDRPRPAAPVVRTVRPVVRVAPSVPVQRSAPHCVGPAPRATPAAGAPLTAPALGTVGRWSASAARAGGPVRGGVRHCVMPRGELPHQRHASDGS</sequence>
<keyword evidence="1" id="KW-0812">Transmembrane</keyword>
<evidence type="ECO:0008006" key="4">
    <source>
        <dbReference type="Google" id="ProtNLM"/>
    </source>
</evidence>
<evidence type="ECO:0000313" key="2">
    <source>
        <dbReference type="EMBL" id="QWC15343.1"/>
    </source>
</evidence>
<keyword evidence="1" id="KW-0472">Membrane</keyword>
<dbReference type="Proteomes" id="UP000679335">
    <property type="component" value="Chromosome"/>
</dbReference>
<gene>
    <name evidence="2" type="ORF">KKR89_13640</name>
</gene>
<evidence type="ECO:0000313" key="3">
    <source>
        <dbReference type="Proteomes" id="UP000679335"/>
    </source>
</evidence>
<name>A0ABX8GHK5_9CELL</name>
<accession>A0ABX8GHK5</accession>
<dbReference type="RefSeq" id="WP_208195908.1">
    <property type="nucleotide sequence ID" value="NZ_CP076023.1"/>
</dbReference>
<reference evidence="2 3" key="1">
    <citation type="submission" date="2021-05" db="EMBL/GenBank/DDBJ databases">
        <title>Novel species in genus Cellulomonas.</title>
        <authorList>
            <person name="Zhang G."/>
        </authorList>
    </citation>
    <scope>NUCLEOTIDE SEQUENCE [LARGE SCALE GENOMIC DNA]</scope>
    <source>
        <strain evidence="3">zg-ZUI157</strain>
    </source>
</reference>
<keyword evidence="1" id="KW-1133">Transmembrane helix</keyword>
<evidence type="ECO:0000256" key="1">
    <source>
        <dbReference type="SAM" id="Phobius"/>
    </source>
</evidence>
<organism evidence="2 3">
    <name type="scientific">Cellulomonas dongxiuzhuiae</name>
    <dbReference type="NCBI Taxonomy" id="2819979"/>
    <lineage>
        <taxon>Bacteria</taxon>
        <taxon>Bacillati</taxon>
        <taxon>Actinomycetota</taxon>
        <taxon>Actinomycetes</taxon>
        <taxon>Micrococcales</taxon>
        <taxon>Cellulomonadaceae</taxon>
        <taxon>Cellulomonas</taxon>
    </lineage>
</organism>
<keyword evidence="3" id="KW-1185">Reference proteome</keyword>
<proteinExistence type="predicted"/>
<dbReference type="EMBL" id="CP076023">
    <property type="protein sequence ID" value="QWC15343.1"/>
    <property type="molecule type" value="Genomic_DNA"/>
</dbReference>
<protein>
    <recommendedName>
        <fullName evidence="4">Secreted protein</fullName>
    </recommendedName>
</protein>